<keyword evidence="2" id="KW-1064">Adaptive immunity</keyword>
<organism evidence="7 8">
    <name type="scientific">Pygocentrus nattereri</name>
    <name type="common">Red-bellied piranha</name>
    <dbReference type="NCBI Taxonomy" id="42514"/>
    <lineage>
        <taxon>Eukaryota</taxon>
        <taxon>Metazoa</taxon>
        <taxon>Chordata</taxon>
        <taxon>Craniata</taxon>
        <taxon>Vertebrata</taxon>
        <taxon>Euteleostomi</taxon>
        <taxon>Actinopterygii</taxon>
        <taxon>Neopterygii</taxon>
        <taxon>Teleostei</taxon>
        <taxon>Ostariophysi</taxon>
        <taxon>Characiformes</taxon>
        <taxon>Characoidei</taxon>
        <taxon>Pygocentrus</taxon>
    </lineage>
</organism>
<evidence type="ECO:0000256" key="3">
    <source>
        <dbReference type="ARBA" id="ARBA00023170"/>
    </source>
</evidence>
<dbReference type="InterPro" id="IPR013106">
    <property type="entry name" value="Ig_V-set"/>
</dbReference>
<accession>A0A3B4C613</accession>
<dbReference type="SMART" id="SM00406">
    <property type="entry name" value="IGv"/>
    <property type="match status" value="1"/>
</dbReference>
<evidence type="ECO:0000256" key="5">
    <source>
        <dbReference type="ARBA" id="ARBA00043266"/>
    </source>
</evidence>
<dbReference type="Pfam" id="PF07686">
    <property type="entry name" value="V-set"/>
    <property type="match status" value="1"/>
</dbReference>
<dbReference type="PANTHER" id="PTHR19367">
    <property type="entry name" value="T-CELL RECEPTOR ALPHA CHAIN V REGION"/>
    <property type="match status" value="1"/>
</dbReference>
<evidence type="ECO:0000256" key="1">
    <source>
        <dbReference type="ARBA" id="ARBA00022729"/>
    </source>
</evidence>
<dbReference type="InterPro" id="IPR007110">
    <property type="entry name" value="Ig-like_dom"/>
</dbReference>
<keyword evidence="8" id="KW-1185">Reference proteome</keyword>
<dbReference type="AlphaFoldDB" id="A0A3B4C613"/>
<proteinExistence type="predicted"/>
<evidence type="ECO:0000256" key="2">
    <source>
        <dbReference type="ARBA" id="ARBA00023130"/>
    </source>
</evidence>
<reference evidence="7 8" key="1">
    <citation type="submission" date="2020-10" db="EMBL/GenBank/DDBJ databases">
        <title>Pygocentrus nattereri (red-bellied piranha) genome, fPygNat1, primary haplotype.</title>
        <authorList>
            <person name="Myers G."/>
            <person name="Meyer A."/>
            <person name="Karagic N."/>
            <person name="Pippel M."/>
            <person name="Winkler S."/>
            <person name="Tracey A."/>
            <person name="Wood J."/>
            <person name="Formenti G."/>
            <person name="Howe K."/>
            <person name="Fedrigo O."/>
            <person name="Jarvis E.D."/>
        </authorList>
    </citation>
    <scope>NUCLEOTIDE SEQUENCE [LARGE SCALE GENOMIC DNA]</scope>
</reference>
<keyword evidence="4" id="KW-0393">Immunoglobulin domain</keyword>
<dbReference type="GO" id="GO:0042101">
    <property type="term" value="C:T cell receptor complex"/>
    <property type="evidence" value="ECO:0007669"/>
    <property type="project" value="UniProtKB-KW"/>
</dbReference>
<dbReference type="PANTHER" id="PTHR19367:SF18">
    <property type="entry name" value="T CELL RECEPTOR ALPHA VARIABLE 16"/>
    <property type="match status" value="1"/>
</dbReference>
<dbReference type="InterPro" id="IPR051287">
    <property type="entry name" value="TCR_variable_region"/>
</dbReference>
<dbReference type="GeneTree" id="ENSGT01120000272048"/>
<dbReference type="InterPro" id="IPR003599">
    <property type="entry name" value="Ig_sub"/>
</dbReference>
<keyword evidence="5" id="KW-0391">Immunity</keyword>
<keyword evidence="5" id="KW-1279">T cell receptor</keyword>
<keyword evidence="1" id="KW-0732">Signal</keyword>
<reference evidence="7" key="2">
    <citation type="submission" date="2025-08" db="UniProtKB">
        <authorList>
            <consortium name="Ensembl"/>
        </authorList>
    </citation>
    <scope>IDENTIFICATION</scope>
</reference>
<dbReference type="STRING" id="42514.ENSPNAP00000006326"/>
<evidence type="ECO:0000259" key="6">
    <source>
        <dbReference type="PROSITE" id="PS50835"/>
    </source>
</evidence>
<dbReference type="PROSITE" id="PS50835">
    <property type="entry name" value="IG_LIKE"/>
    <property type="match status" value="1"/>
</dbReference>
<sequence>TITPLENKVQVDALEDETVTLSCKYEGSAAYLYWYRQYSGSRPEFLLRIDPDTNAVAHATPRFPRLDTKLNGRTLILEISSAAISDSALYYCAMEPTVTENPATLYKNSLTDKASDLLLGFLSGWKYSRHTALVKPASCYK</sequence>
<dbReference type="Proteomes" id="UP001501920">
    <property type="component" value="Chromosome 2"/>
</dbReference>
<name>A0A3B4C613_PYGNA</name>
<feature type="domain" description="Ig-like" evidence="6">
    <location>
        <begin position="4"/>
        <end position="111"/>
    </location>
</feature>
<evidence type="ECO:0000313" key="8">
    <source>
        <dbReference type="Proteomes" id="UP001501920"/>
    </source>
</evidence>
<dbReference type="SUPFAM" id="SSF48726">
    <property type="entry name" value="Immunoglobulin"/>
    <property type="match status" value="1"/>
</dbReference>
<dbReference type="OMA" id="MEHEQNQ"/>
<dbReference type="InterPro" id="IPR036179">
    <property type="entry name" value="Ig-like_dom_sf"/>
</dbReference>
<dbReference type="GO" id="GO:0002250">
    <property type="term" value="P:adaptive immune response"/>
    <property type="evidence" value="ECO:0007669"/>
    <property type="project" value="UniProtKB-KW"/>
</dbReference>
<keyword evidence="3" id="KW-0675">Receptor</keyword>
<evidence type="ECO:0000313" key="7">
    <source>
        <dbReference type="Ensembl" id="ENSPNAP00000006326.2"/>
    </source>
</evidence>
<protein>
    <recommendedName>
        <fullName evidence="6">Ig-like domain-containing protein</fullName>
    </recommendedName>
</protein>
<dbReference type="Ensembl" id="ENSPNAT00000003763.2">
    <property type="protein sequence ID" value="ENSPNAP00000006326.2"/>
    <property type="gene ID" value="ENSPNAG00000012358.2"/>
</dbReference>
<evidence type="ECO:0000256" key="4">
    <source>
        <dbReference type="ARBA" id="ARBA00023319"/>
    </source>
</evidence>
<dbReference type="Gene3D" id="2.60.40.10">
    <property type="entry name" value="Immunoglobulins"/>
    <property type="match status" value="1"/>
</dbReference>
<dbReference type="InterPro" id="IPR013783">
    <property type="entry name" value="Ig-like_fold"/>
</dbReference>
<dbReference type="SMART" id="SM00409">
    <property type="entry name" value="IG"/>
    <property type="match status" value="1"/>
</dbReference>
<reference evidence="7" key="3">
    <citation type="submission" date="2025-09" db="UniProtKB">
        <authorList>
            <consortium name="Ensembl"/>
        </authorList>
    </citation>
    <scope>IDENTIFICATION</scope>
</reference>